<evidence type="ECO:0000313" key="3">
    <source>
        <dbReference type="Proteomes" id="UP000499080"/>
    </source>
</evidence>
<keyword evidence="3" id="KW-1185">Reference proteome</keyword>
<comment type="caution">
    <text evidence="2">The sequence shown here is derived from an EMBL/GenBank/DDBJ whole genome shotgun (WGS) entry which is preliminary data.</text>
</comment>
<evidence type="ECO:0000313" key="2">
    <source>
        <dbReference type="EMBL" id="GBO40825.1"/>
    </source>
</evidence>
<organism evidence="2 3">
    <name type="scientific">Araneus ventricosus</name>
    <name type="common">Orbweaver spider</name>
    <name type="synonym">Epeira ventricosa</name>
    <dbReference type="NCBI Taxonomy" id="182803"/>
    <lineage>
        <taxon>Eukaryota</taxon>
        <taxon>Metazoa</taxon>
        <taxon>Ecdysozoa</taxon>
        <taxon>Arthropoda</taxon>
        <taxon>Chelicerata</taxon>
        <taxon>Arachnida</taxon>
        <taxon>Araneae</taxon>
        <taxon>Araneomorphae</taxon>
        <taxon>Entelegynae</taxon>
        <taxon>Araneoidea</taxon>
        <taxon>Araneidae</taxon>
        <taxon>Araneus</taxon>
    </lineage>
</organism>
<proteinExistence type="predicted"/>
<accession>A0A4Y2WTM3</accession>
<evidence type="ECO:0000256" key="1">
    <source>
        <dbReference type="SAM" id="MobiDB-lite"/>
    </source>
</evidence>
<dbReference type="EMBL" id="BGPR01066204">
    <property type="protein sequence ID" value="GBO40825.1"/>
    <property type="molecule type" value="Genomic_DNA"/>
</dbReference>
<sequence>MNLQTPKIREGATNEGGTEFGRTTGPFCRRIANIWSEGRGVSPFVTGVCERPMAWLDPMSSGKANVVYEFNLIVWSEREISFKTCFVSNLRSKLTRLFPVGLFEVQGLSWWGPNVLWAALNIPGDMLLLAIENVLHMMQCVVHKKGGHIEKSNRMVHCNSISVTLWGSSFAVLKW</sequence>
<protein>
    <submittedName>
        <fullName evidence="2">Uncharacterized protein</fullName>
    </submittedName>
</protein>
<dbReference type="AlphaFoldDB" id="A0A4Y2WTM3"/>
<reference evidence="2 3" key="1">
    <citation type="journal article" date="2019" name="Sci. Rep.">
        <title>Orb-weaving spider Araneus ventricosus genome elucidates the spidroin gene catalogue.</title>
        <authorList>
            <person name="Kono N."/>
            <person name="Nakamura H."/>
            <person name="Ohtoshi R."/>
            <person name="Moran D.A.P."/>
            <person name="Shinohara A."/>
            <person name="Yoshida Y."/>
            <person name="Fujiwara M."/>
            <person name="Mori M."/>
            <person name="Tomita M."/>
            <person name="Arakawa K."/>
        </authorList>
    </citation>
    <scope>NUCLEOTIDE SEQUENCE [LARGE SCALE GENOMIC DNA]</scope>
</reference>
<name>A0A4Y2WTM3_ARAVE</name>
<dbReference type="Proteomes" id="UP000499080">
    <property type="component" value="Unassembled WGS sequence"/>
</dbReference>
<feature type="region of interest" description="Disordered" evidence="1">
    <location>
        <begin position="1"/>
        <end position="21"/>
    </location>
</feature>
<gene>
    <name evidence="2" type="ORF">AVEN_46788_1</name>
</gene>